<dbReference type="Proteomes" id="UP000006265">
    <property type="component" value="Unassembled WGS sequence"/>
</dbReference>
<feature type="compositionally biased region" description="Basic and acidic residues" evidence="2">
    <location>
        <begin position="13"/>
        <end position="22"/>
    </location>
</feature>
<proteinExistence type="predicted"/>
<dbReference type="GO" id="GO:0000976">
    <property type="term" value="F:transcription cis-regulatory region binding"/>
    <property type="evidence" value="ECO:0007669"/>
    <property type="project" value="TreeGrafter"/>
</dbReference>
<dbReference type="eggNOG" id="COG1309">
    <property type="taxonomic scope" value="Bacteria"/>
</dbReference>
<comment type="caution">
    <text evidence="3">The sequence shown here is derived from an EMBL/GenBank/DDBJ whole genome shotgun (WGS) entry which is preliminary data.</text>
</comment>
<protein>
    <submittedName>
        <fullName evidence="3">Bacterial regulatory s, tetR family protein</fullName>
    </submittedName>
</protein>
<sequence>MSPRASKLAASRSAKEPPERESVRERLLKAAHELFTEQGYRATTTKQIAARAQVAELSLFRHFGSKADIFEASVLEPLKTYIRQWSQSWVDVAAEATLETMAGQLVEGLYTLIKQDYRIFQELIAARSDPRSDLYSAAVEVSTELRKGLRAVHDASFDVANRYGLPADDKPATIGAAAAMIIGSVVLEDWVYPAQRRIPGRDRMIRELTRMIIDGTTHRGEPGRD</sequence>
<accession>K5B7K9</accession>
<dbReference type="GO" id="GO:0003700">
    <property type="term" value="F:DNA-binding transcription factor activity"/>
    <property type="evidence" value="ECO:0007669"/>
    <property type="project" value="TreeGrafter"/>
</dbReference>
<dbReference type="Pfam" id="PF00440">
    <property type="entry name" value="TetR_N"/>
    <property type="match status" value="1"/>
</dbReference>
<evidence type="ECO:0000313" key="4">
    <source>
        <dbReference type="Proteomes" id="UP000006265"/>
    </source>
</evidence>
<name>K5B7K9_MYCHD</name>
<dbReference type="InterPro" id="IPR009057">
    <property type="entry name" value="Homeodomain-like_sf"/>
</dbReference>
<dbReference type="PROSITE" id="PS50977">
    <property type="entry name" value="HTH_TETR_2"/>
    <property type="match status" value="1"/>
</dbReference>
<dbReference type="RefSeq" id="WP_005630566.1">
    <property type="nucleotide sequence ID" value="NZ_AMRA01000104.1"/>
</dbReference>
<evidence type="ECO:0000256" key="1">
    <source>
        <dbReference type="ARBA" id="ARBA00023125"/>
    </source>
</evidence>
<dbReference type="STRING" id="1122247.GCA_000379865_02442"/>
<dbReference type="InterPro" id="IPR001647">
    <property type="entry name" value="HTH_TetR"/>
</dbReference>
<evidence type="ECO:0000313" key="3">
    <source>
        <dbReference type="EMBL" id="EKF22128.1"/>
    </source>
</evidence>
<organism evidence="3 4">
    <name type="scientific">Mycolicibacterium hassiacum (strain DSM 44199 / CIP 105218 / JCM 12690 / 3849)</name>
    <name type="common">Mycobacterium hassiacum</name>
    <dbReference type="NCBI Taxonomy" id="1122247"/>
    <lineage>
        <taxon>Bacteria</taxon>
        <taxon>Bacillati</taxon>
        <taxon>Actinomycetota</taxon>
        <taxon>Actinomycetes</taxon>
        <taxon>Mycobacteriales</taxon>
        <taxon>Mycobacteriaceae</taxon>
        <taxon>Mycolicibacterium</taxon>
    </lineage>
</organism>
<keyword evidence="4" id="KW-1185">Reference proteome</keyword>
<dbReference type="PANTHER" id="PTHR30055">
    <property type="entry name" value="HTH-TYPE TRANSCRIPTIONAL REGULATOR RUTR"/>
    <property type="match status" value="1"/>
</dbReference>
<evidence type="ECO:0000256" key="2">
    <source>
        <dbReference type="SAM" id="MobiDB-lite"/>
    </source>
</evidence>
<dbReference type="PATRIC" id="fig|1122247.3.peg.3716"/>
<dbReference type="OrthoDB" id="3539650at2"/>
<reference evidence="3 4" key="1">
    <citation type="journal article" date="2012" name="J. Bacteriol.">
        <title>Genome sequence of Mycobacterium hassiacum DSM 44199, a rare source of heat-stable mycobacterial proteins.</title>
        <authorList>
            <person name="Tiago I."/>
            <person name="Maranha A."/>
            <person name="Mendes V."/>
            <person name="Alarico S."/>
            <person name="Moynihan P.J."/>
            <person name="Clarke A.J."/>
            <person name="Macedo-Ribeiro S."/>
            <person name="Pereira P.J."/>
            <person name="Empadinhas N."/>
        </authorList>
    </citation>
    <scope>NUCLEOTIDE SEQUENCE [LARGE SCALE GENOMIC DNA]</scope>
    <source>
        <strain evidence="4">DSM 44199 / CIP 105218 / JCM 12690 / 3849</strain>
    </source>
</reference>
<gene>
    <name evidence="3" type="ORF">C731_3875</name>
</gene>
<dbReference type="Gene3D" id="1.10.357.10">
    <property type="entry name" value="Tetracycline Repressor, domain 2"/>
    <property type="match status" value="1"/>
</dbReference>
<dbReference type="AlphaFoldDB" id="K5B7K9"/>
<dbReference type="SUPFAM" id="SSF46689">
    <property type="entry name" value="Homeodomain-like"/>
    <property type="match status" value="1"/>
</dbReference>
<dbReference type="PANTHER" id="PTHR30055:SF226">
    <property type="entry name" value="HTH-TYPE TRANSCRIPTIONAL REGULATOR PKSA"/>
    <property type="match status" value="1"/>
</dbReference>
<feature type="compositionally biased region" description="Low complexity" evidence="2">
    <location>
        <begin position="1"/>
        <end position="12"/>
    </location>
</feature>
<keyword evidence="1" id="KW-0238">DNA-binding</keyword>
<dbReference type="EMBL" id="AMRA01000104">
    <property type="protein sequence ID" value="EKF22128.1"/>
    <property type="molecule type" value="Genomic_DNA"/>
</dbReference>
<dbReference type="PRINTS" id="PR00455">
    <property type="entry name" value="HTHTETR"/>
</dbReference>
<dbReference type="InterPro" id="IPR050109">
    <property type="entry name" value="HTH-type_TetR-like_transc_reg"/>
</dbReference>
<feature type="region of interest" description="Disordered" evidence="2">
    <location>
        <begin position="1"/>
        <end position="22"/>
    </location>
</feature>